<dbReference type="PATRIC" id="fig|1069642.3.peg.470"/>
<keyword evidence="1" id="KW-0732">Signal</keyword>
<dbReference type="EMBL" id="CP002930">
    <property type="protein sequence ID" value="AFY00184.1"/>
    <property type="molecule type" value="Genomic_DNA"/>
</dbReference>
<dbReference type="KEGG" id="bbat:Bdt_0476"/>
<feature type="chain" id="PRO_5003915974" evidence="1">
    <location>
        <begin position="18"/>
        <end position="86"/>
    </location>
</feature>
<sequence length="86" mass="9694">MKAIFAVLMLVSGSAFAAPSEVVSSRISDEYYVDFISWCDSNNVMGQDSQGQTYVKYNCSEYAQTCRQTVTHRHNRTLYFAACSDK</sequence>
<protein>
    <submittedName>
        <fullName evidence="2">Uncharacterized protein</fullName>
    </submittedName>
</protein>
<organism evidence="2 3">
    <name type="scientific">Bdellovibrio bacteriovorus str. Tiberius</name>
    <dbReference type="NCBI Taxonomy" id="1069642"/>
    <lineage>
        <taxon>Bacteria</taxon>
        <taxon>Pseudomonadati</taxon>
        <taxon>Bdellovibrionota</taxon>
        <taxon>Bdellovibrionia</taxon>
        <taxon>Bdellovibrionales</taxon>
        <taxon>Pseudobdellovibrionaceae</taxon>
        <taxon>Bdellovibrio</taxon>
    </lineage>
</organism>
<evidence type="ECO:0000256" key="1">
    <source>
        <dbReference type="SAM" id="SignalP"/>
    </source>
</evidence>
<evidence type="ECO:0000313" key="3">
    <source>
        <dbReference type="Proteomes" id="UP000010074"/>
    </source>
</evidence>
<proteinExistence type="predicted"/>
<dbReference type="OrthoDB" id="5297104at2"/>
<name>K7Z7A5_BDEBC</name>
<dbReference type="AlphaFoldDB" id="K7Z7A5"/>
<accession>K7Z7A5</accession>
<dbReference type="Proteomes" id="UP000010074">
    <property type="component" value="Chromosome"/>
</dbReference>
<dbReference type="HOGENOM" id="CLU_191254_0_0_7"/>
<evidence type="ECO:0000313" key="2">
    <source>
        <dbReference type="EMBL" id="AFY00184.1"/>
    </source>
</evidence>
<dbReference type="RefSeq" id="WP_015089667.1">
    <property type="nucleotide sequence ID" value="NC_019567.1"/>
</dbReference>
<gene>
    <name evidence="2" type="ORF">Bdt_0476</name>
</gene>
<reference evidence="2 3" key="1">
    <citation type="journal article" date="2012" name="BMC Genomics">
        <title>Genome analysis of a simultaneously predatory and prey-independent, novel Bdellovibrio bacteriovorus from the River Tiber, supports in silico predictions of both ancient and recent lateral gene transfer from diverse bacteria.</title>
        <authorList>
            <person name="Hobley L."/>
            <person name="Lerner T.R."/>
            <person name="Williams L.E."/>
            <person name="Lambert C."/>
            <person name="Till R."/>
            <person name="Milner D.S."/>
            <person name="Basford S.M."/>
            <person name="Capeness M.J."/>
            <person name="Fenton A.K."/>
            <person name="Atterbury R.J."/>
            <person name="Harris M.A."/>
            <person name="Sockett R.E."/>
        </authorList>
    </citation>
    <scope>NUCLEOTIDE SEQUENCE [LARGE SCALE GENOMIC DNA]</scope>
    <source>
        <strain evidence="2 3">Tiberius</strain>
    </source>
</reference>
<feature type="signal peptide" evidence="1">
    <location>
        <begin position="1"/>
        <end position="17"/>
    </location>
</feature>